<name>B7X3G7_COMTK</name>
<reference evidence="1 2" key="1">
    <citation type="journal article" date="2004" name="Appl. Environ. Microbiol.">
        <title>Mineralization of individual congeners of linear alkylbenzenesulfonate by defined pairs of heterotrophic bacteria.</title>
        <authorList>
            <person name="Schleheck D."/>
            <person name="Knepper T.P."/>
            <person name="Fischer K."/>
            <person name="Cook A.M."/>
        </authorList>
    </citation>
    <scope>NUCLEOTIDE SEQUENCE [LARGE SCALE GENOMIC DNA]</scope>
    <source>
        <strain evidence="2">DSM 14576 / KF-1</strain>
    </source>
</reference>
<organism evidence="1 2">
    <name type="scientific">Comamonas testosteroni (strain DSM 14576 / KF-1)</name>
    <name type="common">Pseudomonas testosteroni</name>
    <dbReference type="NCBI Taxonomy" id="399795"/>
    <lineage>
        <taxon>Bacteria</taxon>
        <taxon>Pseudomonadati</taxon>
        <taxon>Pseudomonadota</taxon>
        <taxon>Betaproteobacteria</taxon>
        <taxon>Burkholderiales</taxon>
        <taxon>Comamonadaceae</taxon>
        <taxon>Comamonas</taxon>
    </lineage>
</organism>
<protein>
    <submittedName>
        <fullName evidence="1">Uncharacterized protein</fullName>
    </submittedName>
</protein>
<dbReference type="AlphaFoldDB" id="B7X3G7"/>
<accession>B7X3G7</accession>
<comment type="caution">
    <text evidence="1">The sequence shown here is derived from an EMBL/GenBank/DDBJ whole genome shotgun (WGS) entry which is preliminary data.</text>
</comment>
<proteinExistence type="predicted"/>
<gene>
    <name evidence="1" type="ORF">CtesDRAFT_PD1594</name>
</gene>
<sequence>MDFGAAPELVIGQAPALPQMREVAIPDAPDFLALTTHQFGGVNLHEDWLDKLDDMPELQLLEPAPFEFKRAPGYASGLLDNLKAMIASRIQGGTGLKPEAEQAIWDRSRDRETQVALAREQEVMRAAEALGFPLPSGVLAGQLADARRELHDKLSGLSRDIAIKQAGLEQANVKDATTQGLALEGQLMDQAMQLDRLSFEAAKATADHEIATHNAALERFKALLDGYRTYAMAYETVIKAEMNKVEVYKALLQAEQTKV</sequence>
<dbReference type="Proteomes" id="UP000003039">
    <property type="component" value="Unassembled WGS sequence"/>
</dbReference>
<dbReference type="eggNOG" id="ENOG50307UQ">
    <property type="taxonomic scope" value="Bacteria"/>
</dbReference>
<dbReference type="EMBL" id="AAUJ02000001">
    <property type="protein sequence ID" value="EED66648.1"/>
    <property type="molecule type" value="Genomic_DNA"/>
</dbReference>
<evidence type="ECO:0000313" key="2">
    <source>
        <dbReference type="Proteomes" id="UP000003039"/>
    </source>
</evidence>
<evidence type="ECO:0000313" key="1">
    <source>
        <dbReference type="EMBL" id="EED66648.1"/>
    </source>
</evidence>